<dbReference type="Proteomes" id="UP000282378">
    <property type="component" value="Unassembled WGS sequence"/>
</dbReference>
<protein>
    <submittedName>
        <fullName evidence="1">Uncharacterized protein</fullName>
    </submittedName>
</protein>
<gene>
    <name evidence="1" type="ORF">APX70_05503</name>
</gene>
<reference evidence="1 2" key="1">
    <citation type="submission" date="2018-08" db="EMBL/GenBank/DDBJ databases">
        <title>Recombination of ecologically and evolutionarily significant loci maintains genetic cohesion in the Pseudomonas syringae species complex.</title>
        <authorList>
            <person name="Dillon M."/>
            <person name="Thakur S."/>
            <person name="Almeida R.N.D."/>
            <person name="Weir B.S."/>
            <person name="Guttman D.S."/>
        </authorList>
    </citation>
    <scope>NUCLEOTIDE SEQUENCE [LARGE SCALE GENOMIC DNA]</scope>
    <source>
        <strain evidence="1 2">88_10</strain>
    </source>
</reference>
<dbReference type="AlphaFoldDB" id="A0A3M2WRA3"/>
<comment type="caution">
    <text evidence="1">The sequence shown here is derived from an EMBL/GenBank/DDBJ whole genome shotgun (WGS) entry which is preliminary data.</text>
</comment>
<name>A0A3M2WRA3_PSEYM</name>
<evidence type="ECO:0000313" key="2">
    <source>
        <dbReference type="Proteomes" id="UP000282378"/>
    </source>
</evidence>
<evidence type="ECO:0000313" key="1">
    <source>
        <dbReference type="EMBL" id="RML53846.1"/>
    </source>
</evidence>
<proteinExistence type="predicted"/>
<accession>A0A3M2WRA3</accession>
<dbReference type="EMBL" id="RBNL01003314">
    <property type="protein sequence ID" value="RML53846.1"/>
    <property type="molecule type" value="Genomic_DNA"/>
</dbReference>
<sequence>MEVINRLDAFNHHRHRQALRHEHGPGHHRRFARIVGHAAHELGGYFQFTERQLQKPLDVRSAHAKVVDGQFAALHAQPQQCFELPGFRSGGILLENFQRQGTCRYVMTVQRLHDLLGEIRVLQDLRIDVDGD</sequence>
<organism evidence="1 2">
    <name type="scientific">Pseudomonas syringae pv. maculicola</name>
    <dbReference type="NCBI Taxonomy" id="59511"/>
    <lineage>
        <taxon>Bacteria</taxon>
        <taxon>Pseudomonadati</taxon>
        <taxon>Pseudomonadota</taxon>
        <taxon>Gammaproteobacteria</taxon>
        <taxon>Pseudomonadales</taxon>
        <taxon>Pseudomonadaceae</taxon>
        <taxon>Pseudomonas</taxon>
    </lineage>
</organism>